<feature type="transmembrane region" description="Helical" evidence="1">
    <location>
        <begin position="86"/>
        <end position="107"/>
    </location>
</feature>
<name>A0A4D7BHU4_9HYPH</name>
<dbReference type="RefSeq" id="WP_136962818.1">
    <property type="nucleotide sequence ID" value="NZ_CP039690.1"/>
</dbReference>
<keyword evidence="1" id="KW-0812">Transmembrane</keyword>
<dbReference type="EMBL" id="CP039690">
    <property type="protein sequence ID" value="QCI67387.1"/>
    <property type="molecule type" value="Genomic_DNA"/>
</dbReference>
<keyword evidence="3" id="KW-1185">Reference proteome</keyword>
<sequence length="168" mass="17720">MIDRSLFALTFAAALGSGVIGGTFFGFSAFIMQALGRIPPLAGMAAMRSINIVVINPVFLGAFIGTAVIAALLTVTALFRWSEPGAAWLVAGCLLYVVGTFVVTMVFNVPLNDALEAVQPESPEGAALWTRYLTDWTMWNTVRTWAGLAAAAALTVSLCLQFRSIAGA</sequence>
<dbReference type="Pfam" id="PF08592">
    <property type="entry name" value="Anthrone_oxy"/>
    <property type="match status" value="1"/>
</dbReference>
<reference evidence="2 3" key="1">
    <citation type="submission" date="2019-04" db="EMBL/GenBank/DDBJ databases">
        <title>Phreatobacter aquaticus sp. nov.</title>
        <authorList>
            <person name="Choi A."/>
        </authorList>
    </citation>
    <scope>NUCLEOTIDE SEQUENCE [LARGE SCALE GENOMIC DNA]</scope>
    <source>
        <strain evidence="2 3">KCTC 52518</strain>
    </source>
</reference>
<dbReference type="Proteomes" id="UP000298781">
    <property type="component" value="Chromosome"/>
</dbReference>
<organism evidence="2 3">
    <name type="scientific">Phreatobacter stygius</name>
    <dbReference type="NCBI Taxonomy" id="1940610"/>
    <lineage>
        <taxon>Bacteria</taxon>
        <taxon>Pseudomonadati</taxon>
        <taxon>Pseudomonadota</taxon>
        <taxon>Alphaproteobacteria</taxon>
        <taxon>Hyphomicrobiales</taxon>
        <taxon>Phreatobacteraceae</taxon>
        <taxon>Phreatobacter</taxon>
    </lineage>
</organism>
<feature type="transmembrane region" description="Helical" evidence="1">
    <location>
        <begin position="52"/>
        <end position="79"/>
    </location>
</feature>
<dbReference type="KEGG" id="pstg:E8M01_26080"/>
<feature type="transmembrane region" description="Helical" evidence="1">
    <location>
        <begin position="142"/>
        <end position="162"/>
    </location>
</feature>
<gene>
    <name evidence="2" type="ORF">E8M01_26080</name>
</gene>
<feature type="transmembrane region" description="Helical" evidence="1">
    <location>
        <begin position="7"/>
        <end position="32"/>
    </location>
</feature>
<keyword evidence="1" id="KW-0472">Membrane</keyword>
<evidence type="ECO:0000313" key="2">
    <source>
        <dbReference type="EMBL" id="QCI67387.1"/>
    </source>
</evidence>
<dbReference type="OrthoDB" id="428263at2"/>
<keyword evidence="1" id="KW-1133">Transmembrane helix</keyword>
<dbReference type="AlphaFoldDB" id="A0A4D7BHU4"/>
<accession>A0A4D7BHU4</accession>
<dbReference type="InterPro" id="IPR013901">
    <property type="entry name" value="Anthrone_oxy"/>
</dbReference>
<proteinExistence type="predicted"/>
<evidence type="ECO:0000256" key="1">
    <source>
        <dbReference type="SAM" id="Phobius"/>
    </source>
</evidence>
<protein>
    <submittedName>
        <fullName evidence="2">DUF1772 domain-containing protein</fullName>
    </submittedName>
</protein>
<evidence type="ECO:0000313" key="3">
    <source>
        <dbReference type="Proteomes" id="UP000298781"/>
    </source>
</evidence>